<protein>
    <submittedName>
        <fullName evidence="2">Uncharacterized protein</fullName>
    </submittedName>
</protein>
<dbReference type="Proteomes" id="UP001153269">
    <property type="component" value="Unassembled WGS sequence"/>
</dbReference>
<reference evidence="2" key="1">
    <citation type="submission" date="2020-03" db="EMBL/GenBank/DDBJ databases">
        <authorList>
            <person name="Weist P."/>
        </authorList>
    </citation>
    <scope>NUCLEOTIDE SEQUENCE</scope>
</reference>
<accession>A0A9N7TK91</accession>
<proteinExistence type="predicted"/>
<evidence type="ECO:0000313" key="2">
    <source>
        <dbReference type="EMBL" id="CAB1414580.1"/>
    </source>
</evidence>
<evidence type="ECO:0000313" key="3">
    <source>
        <dbReference type="Proteomes" id="UP001153269"/>
    </source>
</evidence>
<name>A0A9N7TK91_PLEPL</name>
<feature type="compositionally biased region" description="Low complexity" evidence="1">
    <location>
        <begin position="12"/>
        <end position="25"/>
    </location>
</feature>
<sequence>MIPPYGEEKASAHSAALTCSSSSSSTDETVTRKFLPRLAIQDDSVLEHITRKQHRPSADRPASQLGVHLQGTRVAGKRTVFCESHSPPLTACFEDFHSSFSCPLATHPAVLTAQPPLALSCAAPSTPPAIACQNPHLPNKSSLYHLCLCFCT</sequence>
<comment type="caution">
    <text evidence="2">The sequence shown here is derived from an EMBL/GenBank/DDBJ whole genome shotgun (WGS) entry which is preliminary data.</text>
</comment>
<evidence type="ECO:0000256" key="1">
    <source>
        <dbReference type="SAM" id="MobiDB-lite"/>
    </source>
</evidence>
<dbReference type="EMBL" id="CADEAL010000113">
    <property type="protein sequence ID" value="CAB1414580.1"/>
    <property type="molecule type" value="Genomic_DNA"/>
</dbReference>
<dbReference type="AlphaFoldDB" id="A0A9N7TK91"/>
<keyword evidence="3" id="KW-1185">Reference proteome</keyword>
<feature type="compositionally biased region" description="Basic and acidic residues" evidence="1">
    <location>
        <begin position="1"/>
        <end position="11"/>
    </location>
</feature>
<organism evidence="2 3">
    <name type="scientific">Pleuronectes platessa</name>
    <name type="common">European plaice</name>
    <dbReference type="NCBI Taxonomy" id="8262"/>
    <lineage>
        <taxon>Eukaryota</taxon>
        <taxon>Metazoa</taxon>
        <taxon>Chordata</taxon>
        <taxon>Craniata</taxon>
        <taxon>Vertebrata</taxon>
        <taxon>Euteleostomi</taxon>
        <taxon>Actinopterygii</taxon>
        <taxon>Neopterygii</taxon>
        <taxon>Teleostei</taxon>
        <taxon>Neoteleostei</taxon>
        <taxon>Acanthomorphata</taxon>
        <taxon>Carangaria</taxon>
        <taxon>Pleuronectiformes</taxon>
        <taxon>Pleuronectoidei</taxon>
        <taxon>Pleuronectidae</taxon>
        <taxon>Pleuronectes</taxon>
    </lineage>
</organism>
<gene>
    <name evidence="2" type="ORF">PLEPLA_LOCUS2289</name>
</gene>
<feature type="region of interest" description="Disordered" evidence="1">
    <location>
        <begin position="1"/>
        <end position="28"/>
    </location>
</feature>